<proteinExistence type="predicted"/>
<evidence type="ECO:0000313" key="3">
    <source>
        <dbReference type="Proteomes" id="UP000287033"/>
    </source>
</evidence>
<gene>
    <name evidence="2" type="ORF">chiPu_0028701</name>
</gene>
<keyword evidence="3" id="KW-1185">Reference proteome</keyword>
<accession>A0A401TNV2</accession>
<feature type="region of interest" description="Disordered" evidence="1">
    <location>
        <begin position="1"/>
        <end position="73"/>
    </location>
</feature>
<dbReference type="Proteomes" id="UP000287033">
    <property type="component" value="Unassembled WGS sequence"/>
</dbReference>
<protein>
    <submittedName>
        <fullName evidence="2">Uncharacterized protein</fullName>
    </submittedName>
</protein>
<organism evidence="2 3">
    <name type="scientific">Chiloscyllium punctatum</name>
    <name type="common">Brownbanded bambooshark</name>
    <name type="synonym">Hemiscyllium punctatum</name>
    <dbReference type="NCBI Taxonomy" id="137246"/>
    <lineage>
        <taxon>Eukaryota</taxon>
        <taxon>Metazoa</taxon>
        <taxon>Chordata</taxon>
        <taxon>Craniata</taxon>
        <taxon>Vertebrata</taxon>
        <taxon>Chondrichthyes</taxon>
        <taxon>Elasmobranchii</taxon>
        <taxon>Galeomorphii</taxon>
        <taxon>Galeoidea</taxon>
        <taxon>Orectolobiformes</taxon>
        <taxon>Hemiscylliidae</taxon>
        <taxon>Chiloscyllium</taxon>
    </lineage>
</organism>
<dbReference type="EMBL" id="BEZZ01137898">
    <property type="protein sequence ID" value="GCC44360.1"/>
    <property type="molecule type" value="Genomic_DNA"/>
</dbReference>
<reference evidence="2 3" key="1">
    <citation type="journal article" date="2018" name="Nat. Ecol. Evol.">
        <title>Shark genomes provide insights into elasmobranch evolution and the origin of vertebrates.</title>
        <authorList>
            <person name="Hara Y"/>
            <person name="Yamaguchi K"/>
            <person name="Onimaru K"/>
            <person name="Kadota M"/>
            <person name="Koyanagi M"/>
            <person name="Keeley SD"/>
            <person name="Tatsumi K"/>
            <person name="Tanaka K"/>
            <person name="Motone F"/>
            <person name="Kageyama Y"/>
            <person name="Nozu R"/>
            <person name="Adachi N"/>
            <person name="Nishimura O"/>
            <person name="Nakagawa R"/>
            <person name="Tanegashima C"/>
            <person name="Kiyatake I"/>
            <person name="Matsumoto R"/>
            <person name="Murakumo K"/>
            <person name="Nishida K"/>
            <person name="Terakita A"/>
            <person name="Kuratani S"/>
            <person name="Sato K"/>
            <person name="Hyodo S Kuraku.S."/>
        </authorList>
    </citation>
    <scope>NUCLEOTIDE SEQUENCE [LARGE SCALE GENOMIC DNA]</scope>
</reference>
<dbReference type="AlphaFoldDB" id="A0A401TNV2"/>
<comment type="caution">
    <text evidence="2">The sequence shown here is derived from an EMBL/GenBank/DDBJ whole genome shotgun (WGS) entry which is preliminary data.</text>
</comment>
<evidence type="ECO:0000313" key="2">
    <source>
        <dbReference type="EMBL" id="GCC44360.1"/>
    </source>
</evidence>
<evidence type="ECO:0000256" key="1">
    <source>
        <dbReference type="SAM" id="MobiDB-lite"/>
    </source>
</evidence>
<name>A0A401TNV2_CHIPU</name>
<sequence length="73" mass="7448">MSLDNQAPATVEALSTPGMPTVGIPGTSANKELRSMEPTATHGRKNPTNPAALARSLPLRPPGLGSAQSWTAA</sequence>